<dbReference type="CDD" id="cd16260">
    <property type="entry name" value="EF4_III"/>
    <property type="match status" value="1"/>
</dbReference>
<evidence type="ECO:0000256" key="9">
    <source>
        <dbReference type="ARBA" id="ARBA00057626"/>
    </source>
</evidence>
<keyword evidence="7 12" id="KW-0472">Membrane</keyword>
<comment type="similarity">
    <text evidence="1 12">Belongs to the TRAFAC class translation factor GTPase superfamily. Classic translation factor GTPase family. LepA subfamily.</text>
</comment>
<dbReference type="AlphaFoldDB" id="A0A167KEE5"/>
<evidence type="ECO:0000256" key="10">
    <source>
        <dbReference type="ARBA" id="ARBA00061052"/>
    </source>
</evidence>
<evidence type="ECO:0000256" key="7">
    <source>
        <dbReference type="ARBA" id="ARBA00023136"/>
    </source>
</evidence>
<dbReference type="FunFam" id="2.40.30.10:FF:000015">
    <property type="entry name" value="Translation factor GUF1, mitochondrial"/>
    <property type="match status" value="1"/>
</dbReference>
<dbReference type="PANTHER" id="PTHR43512:SF4">
    <property type="entry name" value="TRANSLATION FACTOR GUF1 HOMOLOG, CHLOROPLASTIC"/>
    <property type="match status" value="1"/>
</dbReference>
<evidence type="ECO:0000256" key="12">
    <source>
        <dbReference type="HAMAP-Rule" id="MF_00071"/>
    </source>
</evidence>
<dbReference type="GO" id="GO:0003746">
    <property type="term" value="F:translation elongation factor activity"/>
    <property type="evidence" value="ECO:0007669"/>
    <property type="project" value="UniProtKB-UniRule"/>
</dbReference>
<dbReference type="RefSeq" id="WP_063368342.1">
    <property type="nucleotide sequence ID" value="NZ_AUYC01000031.1"/>
</dbReference>
<proteinExistence type="inferred from homology"/>
<dbReference type="Pfam" id="PF00679">
    <property type="entry name" value="EFG_C"/>
    <property type="match status" value="1"/>
</dbReference>
<evidence type="ECO:0000256" key="3">
    <source>
        <dbReference type="ARBA" id="ARBA00022741"/>
    </source>
</evidence>
<dbReference type="PROSITE" id="PS00301">
    <property type="entry name" value="G_TR_1"/>
    <property type="match status" value="1"/>
</dbReference>
<dbReference type="FunFam" id="3.30.70.2570:FF:000001">
    <property type="entry name" value="Translation factor GUF1, mitochondrial"/>
    <property type="match status" value="1"/>
</dbReference>
<dbReference type="Gene3D" id="3.40.50.300">
    <property type="entry name" value="P-loop containing nucleotide triphosphate hydrolases"/>
    <property type="match status" value="1"/>
</dbReference>
<dbReference type="GO" id="GO:0005525">
    <property type="term" value="F:GTP binding"/>
    <property type="evidence" value="ECO:0007669"/>
    <property type="project" value="UniProtKB-UniRule"/>
</dbReference>
<keyword evidence="4 12" id="KW-0378">Hydrolase</keyword>
<evidence type="ECO:0000313" key="15">
    <source>
        <dbReference type="Proteomes" id="UP000076486"/>
    </source>
</evidence>
<dbReference type="EMBL" id="AUYC01000031">
    <property type="protein sequence ID" value="KZN62671.1"/>
    <property type="molecule type" value="Genomic_DNA"/>
</dbReference>
<reference evidence="14 15" key="1">
    <citation type="submission" date="2013-07" db="EMBL/GenBank/DDBJ databases">
        <title>Comparative Genomic and Metabolomic Analysis of Twelve Strains of Pseudoalteromonas luteoviolacea.</title>
        <authorList>
            <person name="Vynne N.G."/>
            <person name="Mansson M."/>
            <person name="Gram L."/>
        </authorList>
    </citation>
    <scope>NUCLEOTIDE SEQUENCE [LARGE SCALE GENOMIC DNA]</scope>
    <source>
        <strain evidence="14 15">CPMOR-1</strain>
    </source>
</reference>
<dbReference type="Proteomes" id="UP000076486">
    <property type="component" value="Unassembled WGS sequence"/>
</dbReference>
<dbReference type="InterPro" id="IPR031157">
    <property type="entry name" value="G_TR_CS"/>
</dbReference>
<dbReference type="InterPro" id="IPR035647">
    <property type="entry name" value="EFG_III/V"/>
</dbReference>
<dbReference type="SUPFAM" id="SSF52540">
    <property type="entry name" value="P-loop containing nucleoside triphosphate hydrolases"/>
    <property type="match status" value="1"/>
</dbReference>
<evidence type="ECO:0000313" key="14">
    <source>
        <dbReference type="EMBL" id="KZN62671.1"/>
    </source>
</evidence>
<dbReference type="SMART" id="SM00838">
    <property type="entry name" value="EFG_C"/>
    <property type="match status" value="1"/>
</dbReference>
<dbReference type="Gene3D" id="3.30.70.870">
    <property type="entry name" value="Elongation Factor G (Translational Gtpase), domain 3"/>
    <property type="match status" value="1"/>
</dbReference>
<dbReference type="InterPro" id="IPR000640">
    <property type="entry name" value="EFG_V-like"/>
</dbReference>
<dbReference type="CDD" id="cd01890">
    <property type="entry name" value="LepA"/>
    <property type="match status" value="1"/>
</dbReference>
<dbReference type="NCBIfam" id="TIGR00231">
    <property type="entry name" value="small_GTP"/>
    <property type="match status" value="1"/>
</dbReference>
<dbReference type="GO" id="GO:0045727">
    <property type="term" value="P:positive regulation of translation"/>
    <property type="evidence" value="ECO:0007669"/>
    <property type="project" value="UniProtKB-UniRule"/>
</dbReference>
<dbReference type="Gene3D" id="3.30.70.2570">
    <property type="entry name" value="Elongation factor 4, C-terminal domain"/>
    <property type="match status" value="1"/>
</dbReference>
<dbReference type="Gene3D" id="3.30.70.240">
    <property type="match status" value="1"/>
</dbReference>
<evidence type="ECO:0000256" key="4">
    <source>
        <dbReference type="ARBA" id="ARBA00022801"/>
    </source>
</evidence>
<dbReference type="CDD" id="cd03709">
    <property type="entry name" value="lepA_C"/>
    <property type="match status" value="1"/>
</dbReference>
<dbReference type="GO" id="GO:0003924">
    <property type="term" value="F:GTPase activity"/>
    <property type="evidence" value="ECO:0007669"/>
    <property type="project" value="UniProtKB-UniRule"/>
</dbReference>
<gene>
    <name evidence="12" type="primary">lepA</name>
    <name evidence="14" type="ORF">N473_18785</name>
</gene>
<keyword evidence="6 12" id="KW-0342">GTP-binding</keyword>
<evidence type="ECO:0000259" key="13">
    <source>
        <dbReference type="PROSITE" id="PS51722"/>
    </source>
</evidence>
<evidence type="ECO:0000256" key="6">
    <source>
        <dbReference type="ARBA" id="ARBA00023134"/>
    </source>
</evidence>
<dbReference type="FunFam" id="3.30.70.240:FF:000007">
    <property type="entry name" value="Translation factor GUF1, mitochondrial"/>
    <property type="match status" value="1"/>
</dbReference>
<dbReference type="PATRIC" id="fig|1365248.3.peg.2817"/>
<feature type="binding site" evidence="12">
    <location>
        <begin position="131"/>
        <end position="134"/>
    </location>
    <ligand>
        <name>GTP</name>
        <dbReference type="ChEBI" id="CHEBI:37565"/>
    </ligand>
</feature>
<dbReference type="InterPro" id="IPR000795">
    <property type="entry name" value="T_Tr_GTP-bd_dom"/>
</dbReference>
<comment type="catalytic activity">
    <reaction evidence="8 12">
        <text>GTP + H2O = GDP + phosphate + H(+)</text>
        <dbReference type="Rhea" id="RHEA:19669"/>
        <dbReference type="ChEBI" id="CHEBI:15377"/>
        <dbReference type="ChEBI" id="CHEBI:15378"/>
        <dbReference type="ChEBI" id="CHEBI:37565"/>
        <dbReference type="ChEBI" id="CHEBI:43474"/>
        <dbReference type="ChEBI" id="CHEBI:58189"/>
        <dbReference type="EC" id="3.6.5.n1"/>
    </reaction>
</comment>
<dbReference type="PROSITE" id="PS51722">
    <property type="entry name" value="G_TR_2"/>
    <property type="match status" value="1"/>
</dbReference>
<dbReference type="SUPFAM" id="SSF54980">
    <property type="entry name" value="EF-G C-terminal domain-like"/>
    <property type="match status" value="2"/>
</dbReference>
<dbReference type="Pfam" id="PF03144">
    <property type="entry name" value="GTP_EFTU_D2"/>
    <property type="match status" value="1"/>
</dbReference>
<evidence type="ECO:0000256" key="11">
    <source>
        <dbReference type="ARBA" id="ARBA00066744"/>
    </source>
</evidence>
<sequence>MKHIRNFSIIAHIDHGKSTLSDRLIQVCGGLSDREMQQQVLDSMELERERGITIKAQSVTLNYTAQDGETYQLNFIDTPGHVDFTYEVSRSLAACEGALLVVDAGQGVEAQTLANCYTAIEMDLEVVPILNKIDLPQADPLRVAEEIEEIVGIDALEAVQCSAKTGIGIDAVLEEIVKEIPPPEGDVNKPLQALIIDSWFDPYQGVVSLVRIKHGQLRKGEKIKIMSTDQVHIVDKIGIFTPKQTETGALTSGEVGFIIAGIKDIHGAPVGDTITLAKAPAEETLPGFQKVKPQVYAGMFPISSDDYENFRDALNKLSLNDASLFFEPENSTALGFGFRCGFLGMLHMEIIQERLEREYDMDLITTAPTVVYEVETKDGVIQIDNPSDLPPVNDILEIREPIVEANILVPQEYLGNVITLCIEKRGVQTKMSYHGNQVAVTYELPMAEVVMDFFDKLKSTSRGFASLDYNFKRFQVSDMVRCDILINGDRVDALAIIVHRDNAQSRGRQLADALRELIPRQMFDIAIQAAIGNHVIARTTVKQLRKNVIAKCYGGDVSRKKKLLQKQKEGKKRMKQLGNVEVPQDAFLAILKVGK</sequence>
<keyword evidence="14" id="KW-0251">Elongation factor</keyword>
<dbReference type="InterPro" id="IPR005225">
    <property type="entry name" value="Small_GTP-bd"/>
</dbReference>
<dbReference type="InterPro" id="IPR035654">
    <property type="entry name" value="LepA_IV"/>
</dbReference>
<dbReference type="Pfam" id="PF06421">
    <property type="entry name" value="LepA_C"/>
    <property type="match status" value="1"/>
</dbReference>
<evidence type="ECO:0000256" key="1">
    <source>
        <dbReference type="ARBA" id="ARBA00005454"/>
    </source>
</evidence>
<dbReference type="Gene3D" id="2.40.30.10">
    <property type="entry name" value="Translation factors"/>
    <property type="match status" value="1"/>
</dbReference>
<dbReference type="GO" id="GO:0005886">
    <property type="term" value="C:plasma membrane"/>
    <property type="evidence" value="ECO:0007669"/>
    <property type="project" value="UniProtKB-SubCell"/>
</dbReference>
<evidence type="ECO:0000256" key="2">
    <source>
        <dbReference type="ARBA" id="ARBA00022475"/>
    </source>
</evidence>
<dbReference type="PRINTS" id="PR00315">
    <property type="entry name" value="ELONGATNFCT"/>
</dbReference>
<comment type="function">
    <text evidence="9 12">Required for accurate and efficient protein synthesis under certain stress conditions. May act as a fidelity factor of the translation reaction, by catalyzing a one-codon backward translocation of tRNAs on improperly translocated ribosomes. Back-translocation proceeds from a post-translocation (POST) complex to a pre-translocation (PRE) complex, thus giving elongation factor G a second chance to translocate the tRNAs correctly. Binds to ribosomes in a GTP-dependent manner.</text>
</comment>
<dbReference type="Pfam" id="PF00009">
    <property type="entry name" value="GTP_EFTU"/>
    <property type="match status" value="1"/>
</dbReference>
<feature type="binding site" evidence="12">
    <location>
        <begin position="14"/>
        <end position="19"/>
    </location>
    <ligand>
        <name>GTP</name>
        <dbReference type="ChEBI" id="CHEBI:37565"/>
    </ligand>
</feature>
<dbReference type="InterPro" id="IPR004161">
    <property type="entry name" value="EFTu-like_2"/>
</dbReference>
<dbReference type="FunFam" id="3.30.70.870:FF:000004">
    <property type="entry name" value="Translation factor GUF1, mitochondrial"/>
    <property type="match status" value="1"/>
</dbReference>
<keyword evidence="5 12" id="KW-0648">Protein biosynthesis</keyword>
<comment type="similarity">
    <text evidence="10">Belongs to the GTP-binding elongation factor family. LepA subfamily.</text>
</comment>
<dbReference type="InterPro" id="IPR038363">
    <property type="entry name" value="LepA_C_sf"/>
</dbReference>
<dbReference type="FunFam" id="3.40.50.300:FF:000078">
    <property type="entry name" value="Elongation factor 4"/>
    <property type="match status" value="1"/>
</dbReference>
<dbReference type="EC" id="3.6.5.n1" evidence="11 12"/>
<comment type="caution">
    <text evidence="14">The sequence shown here is derived from an EMBL/GenBank/DDBJ whole genome shotgun (WGS) entry which is preliminary data.</text>
</comment>
<dbReference type="NCBIfam" id="TIGR01393">
    <property type="entry name" value="lepA"/>
    <property type="match status" value="1"/>
</dbReference>
<comment type="subcellular location">
    <subcellularLocation>
        <location evidence="12">Cell membrane</location>
        <topology evidence="12">Peripheral membrane protein</topology>
        <orientation evidence="12">Cytoplasmic side</orientation>
    </subcellularLocation>
</comment>
<evidence type="ECO:0000256" key="5">
    <source>
        <dbReference type="ARBA" id="ARBA00022917"/>
    </source>
</evidence>
<dbReference type="InterPro" id="IPR006297">
    <property type="entry name" value="EF-4"/>
</dbReference>
<accession>A0A167KEE5</accession>
<dbReference type="PANTHER" id="PTHR43512">
    <property type="entry name" value="TRANSLATION FACTOR GUF1-RELATED"/>
    <property type="match status" value="1"/>
</dbReference>
<name>A0A167KEE5_9GAMM</name>
<keyword evidence="3 12" id="KW-0547">Nucleotide-binding</keyword>
<protein>
    <recommendedName>
        <fullName evidence="11 12">Elongation factor 4</fullName>
        <shortName evidence="12">EF-4</shortName>
        <ecNumber evidence="11 12">3.6.5.n1</ecNumber>
    </recommendedName>
    <alternativeName>
        <fullName evidence="12">Ribosomal back-translocase LepA</fullName>
    </alternativeName>
</protein>
<feature type="domain" description="Tr-type G" evidence="13">
    <location>
        <begin position="2"/>
        <end position="184"/>
    </location>
</feature>
<dbReference type="CDD" id="cd03699">
    <property type="entry name" value="EF4_II"/>
    <property type="match status" value="1"/>
</dbReference>
<dbReference type="GO" id="GO:0097216">
    <property type="term" value="F:guanosine tetraphosphate binding"/>
    <property type="evidence" value="ECO:0007669"/>
    <property type="project" value="UniProtKB-ARBA"/>
</dbReference>
<dbReference type="InterPro" id="IPR027417">
    <property type="entry name" value="P-loop_NTPase"/>
</dbReference>
<dbReference type="InterPro" id="IPR013842">
    <property type="entry name" value="LepA_CTD"/>
</dbReference>
<dbReference type="GO" id="GO:0043022">
    <property type="term" value="F:ribosome binding"/>
    <property type="evidence" value="ECO:0007669"/>
    <property type="project" value="UniProtKB-UniRule"/>
</dbReference>
<organism evidence="14 15">
    <name type="scientific">Pseudoalteromonas luteoviolacea CPMOR-1</name>
    <dbReference type="NCBI Taxonomy" id="1365248"/>
    <lineage>
        <taxon>Bacteria</taxon>
        <taxon>Pseudomonadati</taxon>
        <taxon>Pseudomonadota</taxon>
        <taxon>Gammaproteobacteria</taxon>
        <taxon>Alteromonadales</taxon>
        <taxon>Pseudoalteromonadaceae</taxon>
        <taxon>Pseudoalteromonas</taxon>
    </lineage>
</organism>
<keyword evidence="2 12" id="KW-1003">Cell membrane</keyword>
<evidence type="ECO:0000256" key="8">
    <source>
        <dbReference type="ARBA" id="ARBA00050293"/>
    </source>
</evidence>
<dbReference type="HAMAP" id="MF_00071">
    <property type="entry name" value="LepA"/>
    <property type="match status" value="1"/>
</dbReference>